<organism evidence="2 3">
    <name type="scientific">Leishmania lindenbergi</name>
    <dbReference type="NCBI Taxonomy" id="651832"/>
    <lineage>
        <taxon>Eukaryota</taxon>
        <taxon>Discoba</taxon>
        <taxon>Euglenozoa</taxon>
        <taxon>Kinetoplastea</taxon>
        <taxon>Metakinetoplastina</taxon>
        <taxon>Trypanosomatida</taxon>
        <taxon>Trypanosomatidae</taxon>
        <taxon>Leishmaniinae</taxon>
        <taxon>Leishmania</taxon>
    </lineage>
</organism>
<sequence length="698" mass="74029">MKSFLHDDSGNNSMPTVPPRQQHQHPAQMPMASSQEYGQYSVSPGPYNPSTAAIILPAGQQQQHGLQQRPLQQNPSAASVYTLTPANPVNIGGFPGAQSPLTSMQHQQHHHVVPSPSRHSSLSELNNPSTIQLHERLLAAGAAPGVPSLVITAPIVVSPAHRRPSVLNSGHCTSSALLLARRPHPVFVDTTPPVSIVSSPSPHQQQHGTMPVRSFVTHPPLAHRAPAQVAAYAVSSNSPAGYGSDNIRSPFQQPQQKQPPYPPAPIHGRVPPTAPDPTSAHAPSSLASSLSRSQQQQQQLHLLSVGASGAAPEALVSFATAPLLLPSPGEAAAPTTVTTTSLSALVDLDDVRQGYERPFRFKTLPPPPTFESFLMLSETNAFDRGFSRATARGEEVTNSNSVTQQQEIACAGSHKSGGAAPATGRGNMEAVLRASTNPRGEPRRSPSDFVSLSAAEDNDGASDGAAQCKAAAAINEPDNKRMSSESRHSTPEWLAMVAQYHHVLERWWTYMVIFENKPEVRQRLGNLHQCPSFADAQQAVAAAAAASSSPVGGGCGTLDGGATDARQINMLTAAEASVVSSTPATTADPLVAEEVVLQAWSTLALQWWEETKQRRRPRRSHRRAPCGGPPPTRMDDEGVGGSRSGNETGETASLASVNPYELLSAEEGHLTRSLPPDHDALLHFDFTIQSALSSPTDS</sequence>
<feature type="compositionally biased region" description="Basic residues" evidence="1">
    <location>
        <begin position="613"/>
        <end position="624"/>
    </location>
</feature>
<feature type="compositionally biased region" description="Low complexity" evidence="1">
    <location>
        <begin position="284"/>
        <end position="297"/>
    </location>
</feature>
<protein>
    <submittedName>
        <fullName evidence="2">Uncharacterized protein</fullName>
    </submittedName>
</protein>
<evidence type="ECO:0000256" key="1">
    <source>
        <dbReference type="SAM" id="MobiDB-lite"/>
    </source>
</evidence>
<reference evidence="2 3" key="1">
    <citation type="submission" date="2024-02" db="EMBL/GenBank/DDBJ databases">
        <title>FIRST GENOME SEQUENCES OF Leishmania (Viannia) shawi, Leishmania (Viannia) lindenbergi AND Leishmania (Viannia) utingensis.</title>
        <authorList>
            <person name="Resadore F."/>
            <person name="Custodio M.G.F."/>
            <person name="Boite M.C."/>
            <person name="Cupolillo E."/>
            <person name="Ferreira G.E.M."/>
        </authorList>
    </citation>
    <scope>NUCLEOTIDE SEQUENCE [LARGE SCALE GENOMIC DNA]</scope>
    <source>
        <strain evidence="2 3">MHOM/BR/1966/M15733</strain>
    </source>
</reference>
<feature type="region of interest" description="Disordered" evidence="1">
    <location>
        <begin position="611"/>
        <end position="654"/>
    </location>
</feature>
<gene>
    <name evidence="2" type="ORF">Q4I31_000145</name>
</gene>
<dbReference type="AlphaFoldDB" id="A0AAW3B0L3"/>
<name>A0AAW3B0L3_9TRYP</name>
<comment type="caution">
    <text evidence="2">The sequence shown here is derived from an EMBL/GenBank/DDBJ whole genome shotgun (WGS) entry which is preliminary data.</text>
</comment>
<keyword evidence="3" id="KW-1185">Reference proteome</keyword>
<feature type="compositionally biased region" description="Polar residues" evidence="1">
    <location>
        <begin position="644"/>
        <end position="654"/>
    </location>
</feature>
<dbReference type="Proteomes" id="UP001500131">
    <property type="component" value="Unassembled WGS sequence"/>
</dbReference>
<dbReference type="EMBL" id="JBAMZK010000001">
    <property type="protein sequence ID" value="KAL0515008.1"/>
    <property type="molecule type" value="Genomic_DNA"/>
</dbReference>
<evidence type="ECO:0000313" key="3">
    <source>
        <dbReference type="Proteomes" id="UP001500131"/>
    </source>
</evidence>
<feature type="region of interest" description="Disordered" evidence="1">
    <location>
        <begin position="434"/>
        <end position="465"/>
    </location>
</feature>
<feature type="region of interest" description="Disordered" evidence="1">
    <location>
        <begin position="1"/>
        <end position="44"/>
    </location>
</feature>
<evidence type="ECO:0000313" key="2">
    <source>
        <dbReference type="EMBL" id="KAL0515008.1"/>
    </source>
</evidence>
<proteinExistence type="predicted"/>
<feature type="compositionally biased region" description="Polar residues" evidence="1">
    <location>
        <begin position="10"/>
        <end position="42"/>
    </location>
</feature>
<feature type="region of interest" description="Disordered" evidence="1">
    <location>
        <begin position="241"/>
        <end position="297"/>
    </location>
</feature>
<accession>A0AAW3B0L3</accession>